<gene>
    <name evidence="8" type="ORF">FHP25_30270</name>
</gene>
<dbReference type="SMART" id="SM00448">
    <property type="entry name" value="REC"/>
    <property type="match status" value="1"/>
</dbReference>
<dbReference type="SUPFAM" id="SSF52172">
    <property type="entry name" value="CheY-like"/>
    <property type="match status" value="1"/>
</dbReference>
<evidence type="ECO:0000259" key="7">
    <source>
        <dbReference type="PROSITE" id="PS50110"/>
    </source>
</evidence>
<evidence type="ECO:0000313" key="8">
    <source>
        <dbReference type="EMBL" id="TXL71379.1"/>
    </source>
</evidence>
<comment type="caution">
    <text evidence="8">The sequence shown here is derived from an EMBL/GenBank/DDBJ whole genome shotgun (WGS) entry which is preliminary data.</text>
</comment>
<dbReference type="CDD" id="cd17537">
    <property type="entry name" value="REC_FixJ"/>
    <property type="match status" value="1"/>
</dbReference>
<dbReference type="Gene3D" id="3.40.50.2300">
    <property type="match status" value="1"/>
</dbReference>
<dbReference type="AlphaFoldDB" id="A0A5C8PDI2"/>
<dbReference type="PANTHER" id="PTHR44688:SF16">
    <property type="entry name" value="DNA-BINDING TRANSCRIPTIONAL ACTIVATOR DEVR_DOSR"/>
    <property type="match status" value="1"/>
</dbReference>
<organism evidence="8 9">
    <name type="scientific">Vineibacter terrae</name>
    <dbReference type="NCBI Taxonomy" id="2586908"/>
    <lineage>
        <taxon>Bacteria</taxon>
        <taxon>Pseudomonadati</taxon>
        <taxon>Pseudomonadota</taxon>
        <taxon>Alphaproteobacteria</taxon>
        <taxon>Hyphomicrobiales</taxon>
        <taxon>Vineibacter</taxon>
    </lineage>
</organism>
<dbReference type="SMART" id="SM00421">
    <property type="entry name" value="HTH_LUXR"/>
    <property type="match status" value="1"/>
</dbReference>
<dbReference type="PROSITE" id="PS50110">
    <property type="entry name" value="RESPONSE_REGULATORY"/>
    <property type="match status" value="1"/>
</dbReference>
<evidence type="ECO:0000259" key="6">
    <source>
        <dbReference type="PROSITE" id="PS50043"/>
    </source>
</evidence>
<evidence type="ECO:0000256" key="2">
    <source>
        <dbReference type="ARBA" id="ARBA00023125"/>
    </source>
</evidence>
<dbReference type="Proteomes" id="UP000321638">
    <property type="component" value="Unassembled WGS sequence"/>
</dbReference>
<name>A0A5C8PDI2_9HYPH</name>
<keyword evidence="4" id="KW-0597">Phosphoprotein</keyword>
<dbReference type="InterPro" id="IPR036388">
    <property type="entry name" value="WH-like_DNA-bd_sf"/>
</dbReference>
<dbReference type="CDD" id="cd06170">
    <property type="entry name" value="LuxR_C_like"/>
    <property type="match status" value="1"/>
</dbReference>
<dbReference type="PRINTS" id="PR00038">
    <property type="entry name" value="HTHLUXR"/>
</dbReference>
<protein>
    <submittedName>
        <fullName evidence="8">Response regulator transcription factor</fullName>
    </submittedName>
</protein>
<keyword evidence="9" id="KW-1185">Reference proteome</keyword>
<evidence type="ECO:0000256" key="3">
    <source>
        <dbReference type="ARBA" id="ARBA00023163"/>
    </source>
</evidence>
<dbReference type="PROSITE" id="PS00622">
    <property type="entry name" value="HTH_LUXR_1"/>
    <property type="match status" value="1"/>
</dbReference>
<keyword evidence="3" id="KW-0804">Transcription</keyword>
<feature type="domain" description="Response regulatory" evidence="7">
    <location>
        <begin position="27"/>
        <end position="141"/>
    </location>
</feature>
<dbReference type="GO" id="GO:0006355">
    <property type="term" value="P:regulation of DNA-templated transcription"/>
    <property type="evidence" value="ECO:0007669"/>
    <property type="project" value="InterPro"/>
</dbReference>
<evidence type="ECO:0000256" key="5">
    <source>
        <dbReference type="SAM" id="MobiDB-lite"/>
    </source>
</evidence>
<dbReference type="InterPro" id="IPR011006">
    <property type="entry name" value="CheY-like_superfamily"/>
</dbReference>
<evidence type="ECO:0000313" key="9">
    <source>
        <dbReference type="Proteomes" id="UP000321638"/>
    </source>
</evidence>
<dbReference type="EMBL" id="VDUZ01000044">
    <property type="protein sequence ID" value="TXL71379.1"/>
    <property type="molecule type" value="Genomic_DNA"/>
</dbReference>
<dbReference type="Pfam" id="PF00072">
    <property type="entry name" value="Response_reg"/>
    <property type="match status" value="1"/>
</dbReference>
<reference evidence="8 9" key="1">
    <citation type="submission" date="2019-06" db="EMBL/GenBank/DDBJ databases">
        <title>New taxonomy in bacterial strain CC-CFT640, isolated from vineyard.</title>
        <authorList>
            <person name="Lin S.-Y."/>
            <person name="Tsai C.-F."/>
            <person name="Young C.-C."/>
        </authorList>
    </citation>
    <scope>NUCLEOTIDE SEQUENCE [LARGE SCALE GENOMIC DNA]</scope>
    <source>
        <strain evidence="8 9">CC-CFT640</strain>
    </source>
</reference>
<keyword evidence="1" id="KW-0805">Transcription regulation</keyword>
<dbReference type="PROSITE" id="PS50043">
    <property type="entry name" value="HTH_LUXR_2"/>
    <property type="match status" value="1"/>
</dbReference>
<accession>A0A5C8PDI2</accession>
<sequence length="254" mass="27783">MTNDASRLLPRHQSGLPASGGEPECPLVLIVDDDEAVRTALQELLLSVGLDATCFASTRELLGARLPARPGCLILDIRMPGLSGLDFQQHLASSGNRKPIIFLSGHADVAMTVKAMKAGAVDFLTKPVPEQGLLDAVSAGIARDIAQRAEDRIVKLHVERFATLTPRERQVLHALAYGRINKQIAFDLGISEVTVKLHRGNVMRKMQAASVGQLVRTWESMPIELRDGPLDDCIHGRRSGICRPLEHNISWRNI</sequence>
<keyword evidence="2" id="KW-0238">DNA-binding</keyword>
<evidence type="ECO:0000256" key="1">
    <source>
        <dbReference type="ARBA" id="ARBA00023015"/>
    </source>
</evidence>
<dbReference type="InterPro" id="IPR000792">
    <property type="entry name" value="Tscrpt_reg_LuxR_C"/>
</dbReference>
<proteinExistence type="predicted"/>
<dbReference type="InterPro" id="IPR001789">
    <property type="entry name" value="Sig_transdc_resp-reg_receiver"/>
</dbReference>
<feature type="modified residue" description="4-aspartylphosphate" evidence="4">
    <location>
        <position position="76"/>
    </location>
</feature>
<dbReference type="PANTHER" id="PTHR44688">
    <property type="entry name" value="DNA-BINDING TRANSCRIPTIONAL ACTIVATOR DEVR_DOSR"/>
    <property type="match status" value="1"/>
</dbReference>
<dbReference type="RefSeq" id="WP_147850737.1">
    <property type="nucleotide sequence ID" value="NZ_VDUZ01000044.1"/>
</dbReference>
<dbReference type="Pfam" id="PF00196">
    <property type="entry name" value="GerE"/>
    <property type="match status" value="1"/>
</dbReference>
<dbReference type="Gene3D" id="1.10.10.10">
    <property type="entry name" value="Winged helix-like DNA-binding domain superfamily/Winged helix DNA-binding domain"/>
    <property type="match status" value="1"/>
</dbReference>
<dbReference type="GO" id="GO:0003677">
    <property type="term" value="F:DNA binding"/>
    <property type="evidence" value="ECO:0007669"/>
    <property type="project" value="UniProtKB-KW"/>
</dbReference>
<dbReference type="SUPFAM" id="SSF46894">
    <property type="entry name" value="C-terminal effector domain of the bipartite response regulators"/>
    <property type="match status" value="1"/>
</dbReference>
<feature type="region of interest" description="Disordered" evidence="5">
    <location>
        <begin position="1"/>
        <end position="21"/>
    </location>
</feature>
<evidence type="ECO:0000256" key="4">
    <source>
        <dbReference type="PROSITE-ProRule" id="PRU00169"/>
    </source>
</evidence>
<dbReference type="OrthoDB" id="9782655at2"/>
<dbReference type="InterPro" id="IPR016032">
    <property type="entry name" value="Sig_transdc_resp-reg_C-effctor"/>
</dbReference>
<feature type="domain" description="HTH luxR-type" evidence="6">
    <location>
        <begin position="157"/>
        <end position="222"/>
    </location>
</feature>
<dbReference type="GO" id="GO:0000160">
    <property type="term" value="P:phosphorelay signal transduction system"/>
    <property type="evidence" value="ECO:0007669"/>
    <property type="project" value="InterPro"/>
</dbReference>